<protein>
    <submittedName>
        <fullName evidence="3">AbrB/MazE/SpoVT family DNA-binding domain-containing protein</fullName>
    </submittedName>
</protein>
<feature type="compositionally biased region" description="Basic and acidic residues" evidence="1">
    <location>
        <begin position="67"/>
        <end position="77"/>
    </location>
</feature>
<dbReference type="SMART" id="SM00966">
    <property type="entry name" value="SpoVT_AbrB"/>
    <property type="match status" value="1"/>
</dbReference>
<dbReference type="Pfam" id="PF04014">
    <property type="entry name" value="MazE_antitoxin"/>
    <property type="match status" value="1"/>
</dbReference>
<dbReference type="NCBIfam" id="NF040493">
    <property type="entry name" value="TA_anti_VapB"/>
    <property type="match status" value="1"/>
</dbReference>
<gene>
    <name evidence="3" type="ORF">C8261_06155</name>
</gene>
<evidence type="ECO:0000313" key="3">
    <source>
        <dbReference type="EMBL" id="PTD96979.1"/>
    </source>
</evidence>
<dbReference type="InterPro" id="IPR037914">
    <property type="entry name" value="SpoVT-AbrB_sf"/>
</dbReference>
<sequence>MLTRIFKSGNSLAVRIPKELAFLDPAAEVEIERVGNTLVLRPVEGETLADVPAIFASFSPDFMAGGREFHEQKEREWSGVFSENETQSETDETPRSPGGV</sequence>
<dbReference type="Proteomes" id="UP000241193">
    <property type="component" value="Unassembled WGS sequence"/>
</dbReference>
<organism evidence="3 4">
    <name type="scientific">Pseudothauera lacus</name>
    <dbReference type="NCBI Taxonomy" id="2136175"/>
    <lineage>
        <taxon>Bacteria</taxon>
        <taxon>Pseudomonadati</taxon>
        <taxon>Pseudomonadota</taxon>
        <taxon>Betaproteobacteria</taxon>
        <taxon>Rhodocyclales</taxon>
        <taxon>Zoogloeaceae</taxon>
        <taxon>Pseudothauera</taxon>
    </lineage>
</organism>
<evidence type="ECO:0000313" key="4">
    <source>
        <dbReference type="Proteomes" id="UP000241193"/>
    </source>
</evidence>
<dbReference type="InterPro" id="IPR007159">
    <property type="entry name" value="SpoVT-AbrB_dom"/>
</dbReference>
<dbReference type="RefSeq" id="WP_107492788.1">
    <property type="nucleotide sequence ID" value="NZ_PZKC01000004.1"/>
</dbReference>
<reference evidence="3 4" key="1">
    <citation type="submission" date="2018-03" db="EMBL/GenBank/DDBJ databases">
        <authorList>
            <person name="Keele B.F."/>
        </authorList>
    </citation>
    <scope>NUCLEOTIDE SEQUENCE [LARGE SCALE GENOMIC DNA]</scope>
    <source>
        <strain evidence="3 4">D20</strain>
    </source>
</reference>
<name>A0A2T4IGU0_9RHOO</name>
<dbReference type="GO" id="GO:0003677">
    <property type="term" value="F:DNA binding"/>
    <property type="evidence" value="ECO:0007669"/>
    <property type="project" value="UniProtKB-KW"/>
</dbReference>
<accession>A0A2T4IGU0</accession>
<feature type="region of interest" description="Disordered" evidence="1">
    <location>
        <begin position="67"/>
        <end position="100"/>
    </location>
</feature>
<dbReference type="OrthoDB" id="9810009at2"/>
<keyword evidence="4" id="KW-1185">Reference proteome</keyword>
<feature type="domain" description="SpoVT-AbrB" evidence="2">
    <location>
        <begin position="6"/>
        <end position="48"/>
    </location>
</feature>
<reference evidence="3 4" key="2">
    <citation type="submission" date="2018-04" db="EMBL/GenBank/DDBJ databases">
        <title>Thauera lacus sp. nov., isolated from an saline lake in Inner Mongolia, China.</title>
        <authorList>
            <person name="Liang Q.-Y."/>
        </authorList>
    </citation>
    <scope>NUCLEOTIDE SEQUENCE [LARGE SCALE GENOMIC DNA]</scope>
    <source>
        <strain evidence="3 4">D20</strain>
    </source>
</reference>
<dbReference type="SUPFAM" id="SSF89447">
    <property type="entry name" value="AbrB/MazE/MraZ-like"/>
    <property type="match status" value="1"/>
</dbReference>
<dbReference type="Gene3D" id="2.10.260.10">
    <property type="match status" value="1"/>
</dbReference>
<proteinExistence type="predicted"/>
<dbReference type="AlphaFoldDB" id="A0A2T4IGU0"/>
<evidence type="ECO:0000256" key="1">
    <source>
        <dbReference type="SAM" id="MobiDB-lite"/>
    </source>
</evidence>
<dbReference type="EMBL" id="PZKC01000004">
    <property type="protein sequence ID" value="PTD96979.1"/>
    <property type="molecule type" value="Genomic_DNA"/>
</dbReference>
<evidence type="ECO:0000259" key="2">
    <source>
        <dbReference type="SMART" id="SM00966"/>
    </source>
</evidence>
<comment type="caution">
    <text evidence="3">The sequence shown here is derived from an EMBL/GenBank/DDBJ whole genome shotgun (WGS) entry which is preliminary data.</text>
</comment>
<dbReference type="InterPro" id="IPR047976">
    <property type="entry name" value="Anti_VapB2-like"/>
</dbReference>
<keyword evidence="3" id="KW-0238">DNA-binding</keyword>